<feature type="region of interest" description="Disordered" evidence="1">
    <location>
        <begin position="271"/>
        <end position="300"/>
    </location>
</feature>
<evidence type="ECO:0000313" key="3">
    <source>
        <dbReference type="Proteomes" id="UP001176521"/>
    </source>
</evidence>
<name>A0AAN6GEE5_9BASI</name>
<feature type="compositionally biased region" description="Pro residues" evidence="1">
    <location>
        <begin position="39"/>
        <end position="49"/>
    </location>
</feature>
<feature type="region of interest" description="Disordered" evidence="1">
    <location>
        <begin position="735"/>
        <end position="763"/>
    </location>
</feature>
<evidence type="ECO:0000256" key="1">
    <source>
        <dbReference type="SAM" id="MobiDB-lite"/>
    </source>
</evidence>
<feature type="region of interest" description="Disordered" evidence="1">
    <location>
        <begin position="85"/>
        <end position="157"/>
    </location>
</feature>
<comment type="caution">
    <text evidence="2">The sequence shown here is derived from an EMBL/GenBank/DDBJ whole genome shotgun (WGS) entry which is preliminary data.</text>
</comment>
<protein>
    <submittedName>
        <fullName evidence="2">Uncharacterized protein</fullName>
    </submittedName>
</protein>
<feature type="compositionally biased region" description="Low complexity" evidence="1">
    <location>
        <begin position="532"/>
        <end position="545"/>
    </location>
</feature>
<feature type="compositionally biased region" description="Polar residues" evidence="1">
    <location>
        <begin position="113"/>
        <end position="127"/>
    </location>
</feature>
<feature type="compositionally biased region" description="Acidic residues" evidence="1">
    <location>
        <begin position="983"/>
        <end position="994"/>
    </location>
</feature>
<feature type="compositionally biased region" description="Low complexity" evidence="1">
    <location>
        <begin position="1008"/>
        <end position="1019"/>
    </location>
</feature>
<feature type="compositionally biased region" description="Polar residues" evidence="1">
    <location>
        <begin position="277"/>
        <end position="287"/>
    </location>
</feature>
<dbReference type="Proteomes" id="UP001176521">
    <property type="component" value="Unassembled WGS sequence"/>
</dbReference>
<feature type="compositionally biased region" description="Low complexity" evidence="1">
    <location>
        <begin position="91"/>
        <end position="111"/>
    </location>
</feature>
<gene>
    <name evidence="2" type="ORF">OC842_003306</name>
</gene>
<dbReference type="AlphaFoldDB" id="A0AAN6GEE5"/>
<keyword evidence="3" id="KW-1185">Reference proteome</keyword>
<accession>A0AAN6GEE5</accession>
<reference evidence="2" key="1">
    <citation type="journal article" date="2023" name="PhytoFront">
        <title>Draft Genome Resources of Seven Strains of Tilletia horrida, Causal Agent of Kernel Smut of Rice.</title>
        <authorList>
            <person name="Khanal S."/>
            <person name="Antony Babu S."/>
            <person name="Zhou X.G."/>
        </authorList>
    </citation>
    <scope>NUCLEOTIDE SEQUENCE</scope>
    <source>
        <strain evidence="2">TX3</strain>
    </source>
</reference>
<feature type="region of interest" description="Disordered" evidence="1">
    <location>
        <begin position="1"/>
        <end position="72"/>
    </location>
</feature>
<organism evidence="2 3">
    <name type="scientific">Tilletia horrida</name>
    <dbReference type="NCBI Taxonomy" id="155126"/>
    <lineage>
        <taxon>Eukaryota</taxon>
        <taxon>Fungi</taxon>
        <taxon>Dikarya</taxon>
        <taxon>Basidiomycota</taxon>
        <taxon>Ustilaginomycotina</taxon>
        <taxon>Exobasidiomycetes</taxon>
        <taxon>Tilletiales</taxon>
        <taxon>Tilletiaceae</taxon>
        <taxon>Tilletia</taxon>
    </lineage>
</organism>
<feature type="region of interest" description="Disordered" evidence="1">
    <location>
        <begin position="950"/>
        <end position="1065"/>
    </location>
</feature>
<feature type="compositionally biased region" description="Low complexity" evidence="1">
    <location>
        <begin position="972"/>
        <end position="982"/>
    </location>
</feature>
<feature type="region of interest" description="Disordered" evidence="1">
    <location>
        <begin position="522"/>
        <end position="545"/>
    </location>
</feature>
<feature type="compositionally biased region" description="Low complexity" evidence="1">
    <location>
        <begin position="1"/>
        <end position="15"/>
    </location>
</feature>
<dbReference type="EMBL" id="JAPDMQ010000161">
    <property type="protein sequence ID" value="KAK0532396.1"/>
    <property type="molecule type" value="Genomic_DNA"/>
</dbReference>
<evidence type="ECO:0000313" key="2">
    <source>
        <dbReference type="EMBL" id="KAK0532396.1"/>
    </source>
</evidence>
<sequence length="1065" mass="112920">MSRPSSSSAASGSASLRVPDATRTLLRSSSDDPIDLLTPPSPRMLPNRPPMVASPAPLEGSSASKSMHLPRDHLAVSAAVRAITGVGSGSGSSSSSGSSSASSILSGGRFSFHSGQSSPATSRSNSARDPLEPVEQVSSPPAFDSASAKSQGKRKAQDVLSDLLGSLPNFTPEERARLSNNKNSTVIVSTPPPLEEPIFPLTLYNGAYRFFPHCNPCTSKHYPTAHPPAEAQCPWVVQEGAWGKEAVRCGRAFASPEMLAKHVLLTHCHIDPPPPATSASGSQSQSEHAPPPTRPPLAGSLAAQIPKVPCRYGTCSHRTFTSTEKMRAHVIQVHLLPAFLYLCPFENCRLPHTEQPDTQHKLDGHIDRIHDEEAERLRPFAGIGGIGPKGARFSLLRQIPPSILDKDKGGVQPAAAWSYMVRAAAVSGIDLEAGLSAQAASADSLSTGAKGSASGSTPTRRRLLASVMPEEKVVAPPPALSQPFTGTALNSVELEGALKLNAIEKVGRITHAEIDGHWIHHPIARRPPIPRPVKSTGKQSGSSSKTSYFDLRAFNNAVAQEINIRRAASANLRKITPAERSIMDVPNHPGSSQTLIYRPLRVQPYTSLLGKMDYLATPATPLVPSETMLSLALPPTSSAIAGEVYAARQAGVREETRAFHRRRLADGHIAGDNDDGASGGNVASSSSALPRRQVLFDVYLDRPERTRAVDSMIFKLEGQGAFECVDIPSVDVSDWDWERPQPKAPPAGAQSHVESAATAAHVAAHPARIDGAPSAGQDVQQLTDEMGTDEAEEEDVLMVLSQASLPRDVPAGDDEAEVRKAGFGKDPAQEGALVFADAEEQDDLVDDNDADVEWASGEQAGKEPRGADAQVIYEDEEQAADEPMEEAMSPEEGVSAVEEREYDAVEKDADAAGPAPRAHHIEAEAVPEQEIIEVEDDEPLYVVSPAAEPFELEDDEEPYRGVADFVHHNGADGDAIGDVDAAAADDDDDDDDDIIFVSSTFVQPARGSSTTASSSSAAAVLGDAPHPSSSSSSSRKRKLSDVEMRGVSAVRSSGALHGSPVRVRT</sequence>
<proteinExistence type="predicted"/>